<dbReference type="EMBL" id="JAVAMP010000009">
    <property type="protein sequence ID" value="MDP5275686.1"/>
    <property type="molecule type" value="Genomic_DNA"/>
</dbReference>
<organism evidence="1 2">
    <name type="scientific">Chengkuizengella axinellae</name>
    <dbReference type="NCBI Taxonomy" id="3064388"/>
    <lineage>
        <taxon>Bacteria</taxon>
        <taxon>Bacillati</taxon>
        <taxon>Bacillota</taxon>
        <taxon>Bacilli</taxon>
        <taxon>Bacillales</taxon>
        <taxon>Paenibacillaceae</taxon>
        <taxon>Chengkuizengella</taxon>
    </lineage>
</organism>
<dbReference type="InterPro" id="IPR005019">
    <property type="entry name" value="Adenine_glyco"/>
</dbReference>
<evidence type="ECO:0000313" key="2">
    <source>
        <dbReference type="Proteomes" id="UP001231941"/>
    </source>
</evidence>
<sequence>MTVKRCDWVNGDPLYIHYHDYEWGIPIYDDRLLFEYLTLEGAQAGLSWYTILKKRENYRKAFDGFNPEIIAKYNENKIQSLLNNEGIVRNRLKIRSVVTNAQSFLKVVEEFGSFSDYIWSFVEGKPIQNNFHSIEEVPSSTPESDALSKDLKKRGFKFAGSTICYAFMQAVGMVNDHVLDCVSYKSSS</sequence>
<protein>
    <submittedName>
        <fullName evidence="1">DNA-3-methyladenine glycosylase I</fullName>
        <ecNumber evidence="1">3.2.2.20</ecNumber>
    </submittedName>
</protein>
<dbReference type="PANTHER" id="PTHR31116">
    <property type="entry name" value="OS04G0501200 PROTEIN"/>
    <property type="match status" value="1"/>
</dbReference>
<name>A0ABT9J247_9BACL</name>
<accession>A0ABT9J247</accession>
<keyword evidence="1" id="KW-0378">Hydrolase</keyword>
<dbReference type="Pfam" id="PF03352">
    <property type="entry name" value="Adenine_glyco"/>
    <property type="match status" value="1"/>
</dbReference>
<dbReference type="Proteomes" id="UP001231941">
    <property type="component" value="Unassembled WGS sequence"/>
</dbReference>
<dbReference type="PANTHER" id="PTHR31116:SF29">
    <property type="entry name" value="DNA GLYCOSYLASE SUPERFAMILY PROTEIN"/>
    <property type="match status" value="1"/>
</dbReference>
<dbReference type="GO" id="GO:0008725">
    <property type="term" value="F:DNA-3-methyladenine glycosylase activity"/>
    <property type="evidence" value="ECO:0007669"/>
    <property type="project" value="UniProtKB-EC"/>
</dbReference>
<dbReference type="Gene3D" id="1.10.340.30">
    <property type="entry name" value="Hypothetical protein, domain 2"/>
    <property type="match status" value="1"/>
</dbReference>
<gene>
    <name evidence="1" type="ORF">Q5Y73_16370</name>
</gene>
<dbReference type="NCBIfam" id="TIGR00624">
    <property type="entry name" value="tag"/>
    <property type="match status" value="1"/>
</dbReference>
<comment type="caution">
    <text evidence="1">The sequence shown here is derived from an EMBL/GenBank/DDBJ whole genome shotgun (WGS) entry which is preliminary data.</text>
</comment>
<keyword evidence="1" id="KW-0326">Glycosidase</keyword>
<dbReference type="SUPFAM" id="SSF48150">
    <property type="entry name" value="DNA-glycosylase"/>
    <property type="match status" value="1"/>
</dbReference>
<dbReference type="EC" id="3.2.2.20" evidence="1"/>
<evidence type="ECO:0000313" key="1">
    <source>
        <dbReference type="EMBL" id="MDP5275686.1"/>
    </source>
</evidence>
<dbReference type="RefSeq" id="WP_305992996.1">
    <property type="nucleotide sequence ID" value="NZ_JAVAMP010000009.1"/>
</dbReference>
<proteinExistence type="predicted"/>
<keyword evidence="2" id="KW-1185">Reference proteome</keyword>
<dbReference type="InterPro" id="IPR004597">
    <property type="entry name" value="Tag"/>
</dbReference>
<dbReference type="InterPro" id="IPR011257">
    <property type="entry name" value="DNA_glycosylase"/>
</dbReference>
<reference evidence="1 2" key="1">
    <citation type="submission" date="2023-08" db="EMBL/GenBank/DDBJ databases">
        <authorList>
            <person name="Park J.-S."/>
        </authorList>
    </citation>
    <scope>NUCLEOTIDE SEQUENCE [LARGE SCALE GENOMIC DNA]</scope>
    <source>
        <strain evidence="1 2">2205SS18-9</strain>
    </source>
</reference>